<keyword evidence="5" id="KW-1185">Reference proteome</keyword>
<evidence type="ECO:0000256" key="1">
    <source>
        <dbReference type="SAM" id="MobiDB-lite"/>
    </source>
</evidence>
<sequence>MKARLLAAAVLLVSFVVTGTPASAVDQHRGTPGYCQDGNGITVVIDFQDLGGPVVIRCAPGGQESGLTAVQNAGIEVTGVQRWGLAFLCRIEGKPGADTEACIDTPPPNAYWSYWHAPNGGSWTHSEYGLTNRKPPVGTFEGWSFSKGRAAGTTPPPRIAPLRPDQPVEAPPPDQGGAIPGREGVPQAPKGAAPGSTRAAPPSPPSPAGSPAPPPPGSTAPAPTTSTVDDPVGGVAPGGVAWTGGGELPGQADKGFPWGALIGGAGALVLGGGAGYLAWRRNRAAA</sequence>
<feature type="chain" id="PRO_5045355786" evidence="3">
    <location>
        <begin position="25"/>
        <end position="286"/>
    </location>
</feature>
<dbReference type="Proteomes" id="UP001501116">
    <property type="component" value="Unassembled WGS sequence"/>
</dbReference>
<feature type="compositionally biased region" description="Pro residues" evidence="1">
    <location>
        <begin position="201"/>
        <end position="218"/>
    </location>
</feature>
<keyword evidence="2" id="KW-0472">Membrane</keyword>
<keyword evidence="3" id="KW-0732">Signal</keyword>
<protein>
    <submittedName>
        <fullName evidence="4">Uncharacterized protein</fullName>
    </submittedName>
</protein>
<feature type="compositionally biased region" description="Low complexity" evidence="1">
    <location>
        <begin position="219"/>
        <end position="234"/>
    </location>
</feature>
<feature type="signal peptide" evidence="3">
    <location>
        <begin position="1"/>
        <end position="24"/>
    </location>
</feature>
<reference evidence="4 5" key="1">
    <citation type="journal article" date="2019" name="Int. J. Syst. Evol. Microbiol.">
        <title>The Global Catalogue of Microorganisms (GCM) 10K type strain sequencing project: providing services to taxonomists for standard genome sequencing and annotation.</title>
        <authorList>
            <consortium name="The Broad Institute Genomics Platform"/>
            <consortium name="The Broad Institute Genome Sequencing Center for Infectious Disease"/>
            <person name="Wu L."/>
            <person name="Ma J."/>
        </authorList>
    </citation>
    <scope>NUCLEOTIDE SEQUENCE [LARGE SCALE GENOMIC DNA]</scope>
    <source>
        <strain evidence="4 5">JCM 14545</strain>
    </source>
</reference>
<comment type="caution">
    <text evidence="4">The sequence shown here is derived from an EMBL/GenBank/DDBJ whole genome shotgun (WGS) entry which is preliminary data.</text>
</comment>
<evidence type="ECO:0000313" key="5">
    <source>
        <dbReference type="Proteomes" id="UP001501116"/>
    </source>
</evidence>
<feature type="transmembrane region" description="Helical" evidence="2">
    <location>
        <begin position="258"/>
        <end position="279"/>
    </location>
</feature>
<organism evidence="4 5">
    <name type="scientific">Amycolatopsis minnesotensis</name>
    <dbReference type="NCBI Taxonomy" id="337894"/>
    <lineage>
        <taxon>Bacteria</taxon>
        <taxon>Bacillati</taxon>
        <taxon>Actinomycetota</taxon>
        <taxon>Actinomycetes</taxon>
        <taxon>Pseudonocardiales</taxon>
        <taxon>Pseudonocardiaceae</taxon>
        <taxon>Amycolatopsis</taxon>
    </lineage>
</organism>
<feature type="compositionally biased region" description="Gly residues" evidence="1">
    <location>
        <begin position="235"/>
        <end position="248"/>
    </location>
</feature>
<accession>A0ABN2QXY0</accession>
<evidence type="ECO:0000313" key="4">
    <source>
        <dbReference type="EMBL" id="GAA1960032.1"/>
    </source>
</evidence>
<keyword evidence="2" id="KW-0812">Transmembrane</keyword>
<feature type="region of interest" description="Disordered" evidence="1">
    <location>
        <begin position="139"/>
        <end position="255"/>
    </location>
</feature>
<keyword evidence="2" id="KW-1133">Transmembrane helix</keyword>
<name>A0ABN2QXY0_9PSEU</name>
<feature type="compositionally biased region" description="Low complexity" evidence="1">
    <location>
        <begin position="191"/>
        <end position="200"/>
    </location>
</feature>
<proteinExistence type="predicted"/>
<dbReference type="EMBL" id="BAAANN010000012">
    <property type="protein sequence ID" value="GAA1960032.1"/>
    <property type="molecule type" value="Genomic_DNA"/>
</dbReference>
<dbReference type="RefSeq" id="WP_344418705.1">
    <property type="nucleotide sequence ID" value="NZ_BAAANN010000012.1"/>
</dbReference>
<evidence type="ECO:0000256" key="3">
    <source>
        <dbReference type="SAM" id="SignalP"/>
    </source>
</evidence>
<gene>
    <name evidence="4" type="ORF">GCM10009754_33210</name>
</gene>
<evidence type="ECO:0000256" key="2">
    <source>
        <dbReference type="SAM" id="Phobius"/>
    </source>
</evidence>